<sequence>MRGQELSAMAWAFGTWSALDAALMALVISRARDIDLSCQDVANLYWGFGKLLAGDGLTAMEAAALPKISRFNTQELSSIAQASATQLSCDSQLVSAIAEEAARRGEGGEIFGPQSLPCARAGPWVGGPGSSSFFAGGRRRWRSVGPGAAGVPVPSDPDDVTRWEVGKGGVTDLSPNVPGRLLLRSPEVPKEATAPADGAEVTFNIEVFDLSARTRGPAALSCQSLRAQLGSGEVRLPEELEWGSPDGPWICGSQ</sequence>
<gene>
    <name evidence="1" type="ORF">CCMP2556_LOCUS44974</name>
</gene>
<dbReference type="EMBL" id="CAXAMN010025317">
    <property type="protein sequence ID" value="CAK9094270.1"/>
    <property type="molecule type" value="Genomic_DNA"/>
</dbReference>
<reference evidence="1 2" key="1">
    <citation type="submission" date="2024-02" db="EMBL/GenBank/DDBJ databases">
        <authorList>
            <person name="Chen Y."/>
            <person name="Shah S."/>
            <person name="Dougan E. K."/>
            <person name="Thang M."/>
            <person name="Chan C."/>
        </authorList>
    </citation>
    <scope>NUCLEOTIDE SEQUENCE [LARGE SCALE GENOMIC DNA]</scope>
</reference>
<protein>
    <recommendedName>
        <fullName evidence="3">Peptidylprolyl isomerase</fullName>
    </recommendedName>
</protein>
<evidence type="ECO:0000313" key="2">
    <source>
        <dbReference type="Proteomes" id="UP001642484"/>
    </source>
</evidence>
<evidence type="ECO:0000313" key="1">
    <source>
        <dbReference type="EMBL" id="CAK9094270.1"/>
    </source>
</evidence>
<comment type="caution">
    <text evidence="1">The sequence shown here is derived from an EMBL/GenBank/DDBJ whole genome shotgun (WGS) entry which is preliminary data.</text>
</comment>
<dbReference type="Proteomes" id="UP001642484">
    <property type="component" value="Unassembled WGS sequence"/>
</dbReference>
<keyword evidence="2" id="KW-1185">Reference proteome</keyword>
<organism evidence="1 2">
    <name type="scientific">Durusdinium trenchii</name>
    <dbReference type="NCBI Taxonomy" id="1381693"/>
    <lineage>
        <taxon>Eukaryota</taxon>
        <taxon>Sar</taxon>
        <taxon>Alveolata</taxon>
        <taxon>Dinophyceae</taxon>
        <taxon>Suessiales</taxon>
        <taxon>Symbiodiniaceae</taxon>
        <taxon>Durusdinium</taxon>
    </lineage>
</organism>
<accession>A0ABP0R3T3</accession>
<proteinExistence type="predicted"/>
<evidence type="ECO:0008006" key="3">
    <source>
        <dbReference type="Google" id="ProtNLM"/>
    </source>
</evidence>
<name>A0ABP0R3T3_9DINO</name>